<keyword evidence="2 8" id="KW-0812">Transmembrane</keyword>
<evidence type="ECO:0000256" key="7">
    <source>
        <dbReference type="PROSITE-ProRule" id="PRU00023"/>
    </source>
</evidence>
<dbReference type="PROSITE" id="PS50297">
    <property type="entry name" value="ANK_REP_REGION"/>
    <property type="match status" value="3"/>
</dbReference>
<dbReference type="GO" id="GO:0005886">
    <property type="term" value="C:plasma membrane"/>
    <property type="evidence" value="ECO:0007669"/>
    <property type="project" value="TreeGrafter"/>
</dbReference>
<evidence type="ECO:0000256" key="1">
    <source>
        <dbReference type="ARBA" id="ARBA00004141"/>
    </source>
</evidence>
<evidence type="ECO:0000256" key="8">
    <source>
        <dbReference type="SAM" id="Phobius"/>
    </source>
</evidence>
<reference evidence="10" key="1">
    <citation type="journal article" date="2022" name="Plant J.">
        <title>Strategies of tolerance reflected in two North American maple genomes.</title>
        <authorList>
            <person name="McEvoy S.L."/>
            <person name="Sezen U.U."/>
            <person name="Trouern-Trend A."/>
            <person name="McMahon S.M."/>
            <person name="Schaberg P.G."/>
            <person name="Yang J."/>
            <person name="Wegrzyn J.L."/>
            <person name="Swenson N.G."/>
        </authorList>
    </citation>
    <scope>NUCLEOTIDE SEQUENCE</scope>
    <source>
        <strain evidence="10">91603</strain>
    </source>
</reference>
<organism evidence="10 11">
    <name type="scientific">Acer negundo</name>
    <name type="common">Box elder</name>
    <dbReference type="NCBI Taxonomy" id="4023"/>
    <lineage>
        <taxon>Eukaryota</taxon>
        <taxon>Viridiplantae</taxon>
        <taxon>Streptophyta</taxon>
        <taxon>Embryophyta</taxon>
        <taxon>Tracheophyta</taxon>
        <taxon>Spermatophyta</taxon>
        <taxon>Magnoliopsida</taxon>
        <taxon>eudicotyledons</taxon>
        <taxon>Gunneridae</taxon>
        <taxon>Pentapetalae</taxon>
        <taxon>rosids</taxon>
        <taxon>malvids</taxon>
        <taxon>Sapindales</taxon>
        <taxon>Sapindaceae</taxon>
        <taxon>Hippocastanoideae</taxon>
        <taxon>Acereae</taxon>
        <taxon>Acer</taxon>
    </lineage>
</organism>
<evidence type="ECO:0000313" key="11">
    <source>
        <dbReference type="Proteomes" id="UP001064489"/>
    </source>
</evidence>
<feature type="transmembrane region" description="Helical" evidence="8">
    <location>
        <begin position="657"/>
        <end position="679"/>
    </location>
</feature>
<dbReference type="Gene3D" id="1.25.40.20">
    <property type="entry name" value="Ankyrin repeat-containing domain"/>
    <property type="match status" value="1"/>
</dbReference>
<feature type="transmembrane region" description="Helical" evidence="8">
    <location>
        <begin position="625"/>
        <end position="645"/>
    </location>
</feature>
<reference evidence="10" key="2">
    <citation type="submission" date="2023-02" db="EMBL/GenBank/DDBJ databases">
        <authorList>
            <person name="Swenson N.G."/>
            <person name="Wegrzyn J.L."/>
            <person name="Mcevoy S.L."/>
        </authorList>
    </citation>
    <scope>NUCLEOTIDE SEQUENCE</scope>
    <source>
        <strain evidence="10">91603</strain>
        <tissue evidence="10">Leaf</tissue>
    </source>
</reference>
<comment type="caution">
    <text evidence="10">The sequence shown here is derived from an EMBL/GenBank/DDBJ whole genome shotgun (WGS) entry which is preliminary data.</text>
</comment>
<dbReference type="PANTHER" id="PTHR24186">
    <property type="entry name" value="PROTEIN PHOSPHATASE 1 REGULATORY SUBUNIT"/>
    <property type="match status" value="1"/>
</dbReference>
<feature type="domain" description="PGG" evidence="9">
    <location>
        <begin position="467"/>
        <end position="578"/>
    </location>
</feature>
<dbReference type="InterPro" id="IPR026961">
    <property type="entry name" value="PGG_dom"/>
</dbReference>
<evidence type="ECO:0000256" key="2">
    <source>
        <dbReference type="ARBA" id="ARBA00022692"/>
    </source>
</evidence>
<evidence type="ECO:0000259" key="9">
    <source>
        <dbReference type="Pfam" id="PF13962"/>
    </source>
</evidence>
<dbReference type="EMBL" id="JAJSOW010000102">
    <property type="protein sequence ID" value="KAI9176696.1"/>
    <property type="molecule type" value="Genomic_DNA"/>
</dbReference>
<evidence type="ECO:0000256" key="6">
    <source>
        <dbReference type="ARBA" id="ARBA00023136"/>
    </source>
</evidence>
<dbReference type="InterPro" id="IPR002110">
    <property type="entry name" value="Ankyrin_rpt"/>
</dbReference>
<dbReference type="Pfam" id="PF13962">
    <property type="entry name" value="PGG"/>
    <property type="match status" value="1"/>
</dbReference>
<evidence type="ECO:0000256" key="4">
    <source>
        <dbReference type="ARBA" id="ARBA00022989"/>
    </source>
</evidence>
<feature type="transmembrane region" description="Helical" evidence="8">
    <location>
        <begin position="524"/>
        <end position="546"/>
    </location>
</feature>
<dbReference type="SMART" id="SM00248">
    <property type="entry name" value="ANK"/>
    <property type="match status" value="9"/>
</dbReference>
<accession>A0AAD5NRM7</accession>
<evidence type="ECO:0000313" key="10">
    <source>
        <dbReference type="EMBL" id="KAI9176696.1"/>
    </source>
</evidence>
<gene>
    <name evidence="10" type="ORF">LWI28_006045</name>
</gene>
<evidence type="ECO:0000256" key="3">
    <source>
        <dbReference type="ARBA" id="ARBA00022737"/>
    </source>
</evidence>
<keyword evidence="4 8" id="KW-1133">Transmembrane helix</keyword>
<dbReference type="PROSITE" id="PS50088">
    <property type="entry name" value="ANK_REPEAT"/>
    <property type="match status" value="3"/>
</dbReference>
<comment type="subcellular location">
    <subcellularLocation>
        <location evidence="1">Membrane</location>
        <topology evidence="1">Multi-pass membrane protein</topology>
    </subcellularLocation>
</comment>
<keyword evidence="5 7" id="KW-0040">ANK repeat</keyword>
<dbReference type="AlphaFoldDB" id="A0AAD5NRM7"/>
<feature type="transmembrane region" description="Helical" evidence="8">
    <location>
        <begin position="552"/>
        <end position="576"/>
    </location>
</feature>
<feature type="transmembrane region" description="Helical" evidence="8">
    <location>
        <begin position="473"/>
        <end position="492"/>
    </location>
</feature>
<feature type="repeat" description="ANK" evidence="7">
    <location>
        <begin position="330"/>
        <end position="363"/>
    </location>
</feature>
<sequence length="680" mass="76856">MELAHFEAVLKGDVTCFPFRDINKQDLSELFDKVSPLGNSLLHVASSSGQLHITQLIATNFPTLITKKNSEGDTALHVAVRAEKFNTMKQLVDFAKQVPNTSTVALLKIKNNKGNTALHQALLGLLMESKKSVDTLVAMARYLVSADPEVSYYQNDIGKSPLYLAVKSGNKDILEYILSALPQIDRLTEKLEGRSPVHFVIKHKRLDILKVIREQKEELLVLLDEEENTALHCAASIGYRKGVRYLLEIDSNGAFKRNKEGLYPLHLACENGHVRIMKELFKKWPDPTEFICNKGRSILHFAAKSGKESAVRCILKEKGMDKLVNRMDKDGNTPFHLAASHGHSMVVVTLLWDKRTRPDLLNYQDLTAYDACKSSVLDKDQLIDENAVNLEASGKVELKSSEKANEFQKMMTLAILYMYHELYRRLFHELLQHLCIRCGRNYILSTKSSVIIKSIKSIKSNGRLSKKELNNRIHNLMVVAALITGAAFSGFLQMPFSGDKEGTDHDAFWAKHGVERSMVGSFMFANMLAMNLSITAALTLCLALLVDNKLAAILVWVAFVLLELALSSVSSAFWWAMIIRCQTYKLHHIKADVFSFVSIRTVSIVFIYVQGALIMIPLLTSTMGWQVLPLFIYFIFFCFYFLLHWSRSFFSRLLKTILKYGLLGLLFLLIICLGVYSLFH</sequence>
<keyword evidence="3" id="KW-0677">Repeat</keyword>
<dbReference type="Proteomes" id="UP001064489">
    <property type="component" value="Chromosome 5"/>
</dbReference>
<feature type="transmembrane region" description="Helical" evidence="8">
    <location>
        <begin position="597"/>
        <end position="619"/>
    </location>
</feature>
<feature type="repeat" description="ANK" evidence="7">
    <location>
        <begin position="260"/>
        <end position="283"/>
    </location>
</feature>
<keyword evidence="6 8" id="KW-0472">Membrane</keyword>
<protein>
    <recommendedName>
        <fullName evidence="9">PGG domain-containing protein</fullName>
    </recommendedName>
</protein>
<keyword evidence="11" id="KW-1185">Reference proteome</keyword>
<dbReference type="PANTHER" id="PTHR24186:SF46">
    <property type="entry name" value="PROTEIN ACCELERATED CELL DEATH 6-LIKE"/>
    <property type="match status" value="1"/>
</dbReference>
<dbReference type="Pfam" id="PF12796">
    <property type="entry name" value="Ank_2"/>
    <property type="match status" value="3"/>
</dbReference>
<name>A0AAD5NRM7_ACENE</name>
<dbReference type="SUPFAM" id="SSF48403">
    <property type="entry name" value="Ankyrin repeat"/>
    <property type="match status" value="2"/>
</dbReference>
<proteinExistence type="predicted"/>
<dbReference type="InterPro" id="IPR036770">
    <property type="entry name" value="Ankyrin_rpt-contain_sf"/>
</dbReference>
<feature type="repeat" description="ANK" evidence="7">
    <location>
        <begin position="157"/>
        <end position="189"/>
    </location>
</feature>
<evidence type="ECO:0000256" key="5">
    <source>
        <dbReference type="ARBA" id="ARBA00023043"/>
    </source>
</evidence>